<gene>
    <name evidence="2" type="ORF">OCBIM_22001381mg</name>
</gene>
<reference evidence="2" key="1">
    <citation type="submission" date="2015-07" db="EMBL/GenBank/DDBJ databases">
        <title>MeaNS - Measles Nucleotide Surveillance Program.</title>
        <authorList>
            <person name="Tran T."/>
            <person name="Druce J."/>
        </authorList>
    </citation>
    <scope>NUCLEOTIDE SEQUENCE</scope>
    <source>
        <strain evidence="2">UCB-OBI-ISO-001</strain>
        <tissue evidence="2">Gonad</tissue>
    </source>
</reference>
<dbReference type="AlphaFoldDB" id="A0A0L8HZI3"/>
<protein>
    <submittedName>
        <fullName evidence="2">Uncharacterized protein</fullName>
    </submittedName>
</protein>
<keyword evidence="1" id="KW-0812">Transmembrane</keyword>
<dbReference type="EMBL" id="KQ416929">
    <property type="protein sequence ID" value="KOF94604.1"/>
    <property type="molecule type" value="Genomic_DNA"/>
</dbReference>
<name>A0A0L8HZI3_OCTBM</name>
<keyword evidence="1" id="KW-0472">Membrane</keyword>
<feature type="transmembrane region" description="Helical" evidence="1">
    <location>
        <begin position="119"/>
        <end position="139"/>
    </location>
</feature>
<accession>A0A0L8HZI3</accession>
<proteinExistence type="predicted"/>
<organism evidence="2">
    <name type="scientific">Octopus bimaculoides</name>
    <name type="common">California two-spotted octopus</name>
    <dbReference type="NCBI Taxonomy" id="37653"/>
    <lineage>
        <taxon>Eukaryota</taxon>
        <taxon>Metazoa</taxon>
        <taxon>Spiralia</taxon>
        <taxon>Lophotrochozoa</taxon>
        <taxon>Mollusca</taxon>
        <taxon>Cephalopoda</taxon>
        <taxon>Coleoidea</taxon>
        <taxon>Octopodiformes</taxon>
        <taxon>Octopoda</taxon>
        <taxon>Incirrata</taxon>
        <taxon>Octopodidae</taxon>
        <taxon>Octopus</taxon>
    </lineage>
</organism>
<evidence type="ECO:0000313" key="2">
    <source>
        <dbReference type="EMBL" id="KOF94604.1"/>
    </source>
</evidence>
<evidence type="ECO:0000256" key="1">
    <source>
        <dbReference type="SAM" id="Phobius"/>
    </source>
</evidence>
<sequence length="149" mass="17279">MEKKSFDNMDPVSFENYEFTRKIKPFKQLDDNVTRRQFSPAVVVEKDELTPLDFETPSHKFSRKSVKGGGNNYLFINVSNPLGWSQVLPDAYGHQLMSGNVSDFPLSSYFANSNRRSHILLFLFLFCVTCAFILVYSLYDSSYYYSYLV</sequence>
<keyword evidence="1" id="KW-1133">Transmembrane helix</keyword>